<proteinExistence type="predicted"/>
<gene>
    <name evidence="2" type="ORF">METZ01_LOCUS491536</name>
</gene>
<name>A0A383D2H0_9ZZZZ</name>
<evidence type="ECO:0000256" key="1">
    <source>
        <dbReference type="SAM" id="MobiDB-lite"/>
    </source>
</evidence>
<dbReference type="EMBL" id="UINC01213763">
    <property type="protein sequence ID" value="SVE38682.1"/>
    <property type="molecule type" value="Genomic_DNA"/>
</dbReference>
<accession>A0A383D2H0</accession>
<feature type="region of interest" description="Disordered" evidence="1">
    <location>
        <begin position="29"/>
        <end position="57"/>
    </location>
</feature>
<protein>
    <submittedName>
        <fullName evidence="2">Uncharacterized protein</fullName>
    </submittedName>
</protein>
<organism evidence="2">
    <name type="scientific">marine metagenome</name>
    <dbReference type="NCBI Taxonomy" id="408172"/>
    <lineage>
        <taxon>unclassified sequences</taxon>
        <taxon>metagenomes</taxon>
        <taxon>ecological metagenomes</taxon>
    </lineage>
</organism>
<dbReference type="AlphaFoldDB" id="A0A383D2H0"/>
<feature type="non-terminal residue" evidence="2">
    <location>
        <position position="57"/>
    </location>
</feature>
<evidence type="ECO:0000313" key="2">
    <source>
        <dbReference type="EMBL" id="SVE38682.1"/>
    </source>
</evidence>
<reference evidence="2" key="1">
    <citation type="submission" date="2018-05" db="EMBL/GenBank/DDBJ databases">
        <authorList>
            <person name="Lanie J.A."/>
            <person name="Ng W.-L."/>
            <person name="Kazmierczak K.M."/>
            <person name="Andrzejewski T.M."/>
            <person name="Davidsen T.M."/>
            <person name="Wayne K.J."/>
            <person name="Tettelin H."/>
            <person name="Glass J.I."/>
            <person name="Rusch D."/>
            <person name="Podicherti R."/>
            <person name="Tsui H.-C.T."/>
            <person name="Winkler M.E."/>
        </authorList>
    </citation>
    <scope>NUCLEOTIDE SEQUENCE</scope>
</reference>
<sequence>MLRVYAHMLPQEETDLSFADFGGSRRQYTAVAKSESDPNENAPGVNHRGRYQNVERE</sequence>